<evidence type="ECO:0000256" key="5">
    <source>
        <dbReference type="ARBA" id="ARBA00023136"/>
    </source>
</evidence>
<dbReference type="InterPro" id="IPR027417">
    <property type="entry name" value="P-loop_NTPase"/>
</dbReference>
<feature type="compositionally biased region" description="Low complexity" evidence="6">
    <location>
        <begin position="677"/>
        <end position="693"/>
    </location>
</feature>
<keyword evidence="3 7" id="KW-0812">Transmembrane</keyword>
<dbReference type="InterPro" id="IPR032689">
    <property type="entry name" value="TraG-D_C"/>
</dbReference>
<feature type="domain" description="TraD/TraG TraM recognition site" evidence="9">
    <location>
        <begin position="478"/>
        <end position="560"/>
    </location>
</feature>
<dbReference type="Pfam" id="PF01935">
    <property type="entry name" value="DUF87"/>
    <property type="match status" value="1"/>
</dbReference>
<dbReference type="PANTHER" id="PTHR37937:SF1">
    <property type="entry name" value="CONJUGATIVE TRANSFER: DNA TRANSPORT"/>
    <property type="match status" value="1"/>
</dbReference>
<organism evidence="10 11">
    <name type="scientific">Desulfurella amilsii</name>
    <dbReference type="NCBI Taxonomy" id="1562698"/>
    <lineage>
        <taxon>Bacteria</taxon>
        <taxon>Pseudomonadati</taxon>
        <taxon>Campylobacterota</taxon>
        <taxon>Desulfurellia</taxon>
        <taxon>Desulfurellales</taxon>
        <taxon>Desulfurellaceae</taxon>
        <taxon>Desulfurella</taxon>
    </lineage>
</organism>
<protein>
    <submittedName>
        <fullName evidence="10">IncF plasmid conjugative transfer protein TraD</fullName>
    </submittedName>
</protein>
<dbReference type="Proteomes" id="UP000194141">
    <property type="component" value="Unassembled WGS sequence"/>
</dbReference>
<dbReference type="SUPFAM" id="SSF52540">
    <property type="entry name" value="P-loop containing nucleoside triphosphate hydrolases"/>
    <property type="match status" value="1"/>
</dbReference>
<evidence type="ECO:0000256" key="7">
    <source>
        <dbReference type="SAM" id="Phobius"/>
    </source>
</evidence>
<dbReference type="CDD" id="cd01127">
    <property type="entry name" value="TrwB_TraG_TraD_VirD4"/>
    <property type="match status" value="2"/>
</dbReference>
<feature type="transmembrane region" description="Helical" evidence="7">
    <location>
        <begin position="6"/>
        <end position="26"/>
    </location>
</feature>
<keyword evidence="11" id="KW-1185">Reference proteome</keyword>
<dbReference type="GO" id="GO:0005886">
    <property type="term" value="C:plasma membrane"/>
    <property type="evidence" value="ECO:0007669"/>
    <property type="project" value="UniProtKB-SubCell"/>
</dbReference>
<dbReference type="InterPro" id="IPR002789">
    <property type="entry name" value="HerA_central"/>
</dbReference>
<comment type="subcellular location">
    <subcellularLocation>
        <location evidence="1">Cell membrane</location>
        <topology evidence="1">Multi-pass membrane protein</topology>
    </subcellularLocation>
</comment>
<reference evidence="10 11" key="1">
    <citation type="journal article" date="2017" name="Front. Microbiol.">
        <title>Genome Sequence of Desulfurella amilsii Strain TR1 and Comparative Genomics of Desulfurellaceae Family.</title>
        <authorList>
            <person name="Florentino A.P."/>
            <person name="Stams A.J."/>
            <person name="Sanchez-Andrea I."/>
        </authorList>
    </citation>
    <scope>NUCLEOTIDE SEQUENCE [LARGE SCALE GENOMIC DNA]</scope>
    <source>
        <strain evidence="10 11">TR1</strain>
    </source>
</reference>
<keyword evidence="4 7" id="KW-1133">Transmembrane helix</keyword>
<dbReference type="EMBL" id="MDSU01000016">
    <property type="protein sequence ID" value="OSS42495.1"/>
    <property type="molecule type" value="Genomic_DNA"/>
</dbReference>
<sequence>MNIMSVIFNFLYFLLFLGILIFGIKVGNQLFVKYLKDKEAQFKETQPKLYIMFDRIRIFLRFIYVAIILIIITLYLFIWSIIDFLPTYLILFFLNFLFYGFLVLSLVGLSRKYFFQNLVGYKDYNDAMMITGERIKLTPFADYWKEVVIPYSVNKIRKMFNIQDIQANPAIINNKMTFLSSVLVEENGREKRYVDMPFSINMSDLSKHVYILAPTGSGKTKSIIGPMIQQTIANGLGLVLVDPKGDVSVMNAIAGLMQQQNRLKKLKVVDLDEVNVKYSSTYNPIATCSPTTVSLMINATLYDPGSTATYYIEKQKEFVNAMMGYVNKLMETVKELKAEGLKLNFLDLYALVAYLPYSIDMLSEVIITPKTKDNVYGLWKEAIKTEATNQKYVDTLSGLRNHLAQYAFLKNAHWVINDYNPDINIEKDLNEGNTLGFFLRALSYVHEAGKLGKMILMDIQAYAAKKQAMLNKKPIPDLLFIDEASSILPDDFLKMFDMARESGIGIVVAHQDKSQFEEEFLKRMFNNTSTRVLLRAGDRETAEFFSDLVGKKKYYEYGMSVTSTSKLNGIGEYIKPRYSDNASMAEDYIIRPEKLVNDMPMGTAFIHSIRGKGAFAIRGKTSYFAENFDNLKINELFKENPKQESYWRGGLNFLKYCNENAERLKLEQQKKTEKEGGPNNPKTNNENNQNEKNIVTEQSKQENNNNMAKSYKDGAEKCMNT</sequence>
<evidence type="ECO:0000259" key="9">
    <source>
        <dbReference type="Pfam" id="PF12696"/>
    </source>
</evidence>
<feature type="compositionally biased region" description="Polar residues" evidence="6">
    <location>
        <begin position="695"/>
        <end position="708"/>
    </location>
</feature>
<feature type="transmembrane region" description="Helical" evidence="7">
    <location>
        <begin position="58"/>
        <end position="82"/>
    </location>
</feature>
<evidence type="ECO:0000256" key="2">
    <source>
        <dbReference type="ARBA" id="ARBA00022475"/>
    </source>
</evidence>
<evidence type="ECO:0000259" key="8">
    <source>
        <dbReference type="Pfam" id="PF01935"/>
    </source>
</evidence>
<name>A0A1X4XY94_9BACT</name>
<dbReference type="InterPro" id="IPR051539">
    <property type="entry name" value="T4SS-coupling_protein"/>
</dbReference>
<keyword evidence="5 7" id="KW-0472">Membrane</keyword>
<dbReference type="Pfam" id="PF12696">
    <property type="entry name" value="TraG-D_C"/>
    <property type="match status" value="1"/>
</dbReference>
<accession>A0A1X4XY94</accession>
<dbReference type="AlphaFoldDB" id="A0A1X4XY94"/>
<feature type="transmembrane region" description="Helical" evidence="7">
    <location>
        <begin position="88"/>
        <end position="109"/>
    </location>
</feature>
<evidence type="ECO:0000313" key="10">
    <source>
        <dbReference type="EMBL" id="OSS42495.1"/>
    </source>
</evidence>
<feature type="compositionally biased region" description="Basic and acidic residues" evidence="6">
    <location>
        <begin position="710"/>
        <end position="721"/>
    </location>
</feature>
<gene>
    <name evidence="10" type="ORF">DESAMIL20_679</name>
</gene>
<evidence type="ECO:0000313" key="11">
    <source>
        <dbReference type="Proteomes" id="UP000194141"/>
    </source>
</evidence>
<evidence type="ECO:0000256" key="4">
    <source>
        <dbReference type="ARBA" id="ARBA00022989"/>
    </source>
</evidence>
<dbReference type="STRING" id="1562698.DESAMIL20_679"/>
<proteinExistence type="predicted"/>
<dbReference type="PANTHER" id="PTHR37937">
    <property type="entry name" value="CONJUGATIVE TRANSFER: DNA TRANSPORT"/>
    <property type="match status" value="1"/>
</dbReference>
<feature type="region of interest" description="Disordered" evidence="6">
    <location>
        <begin position="668"/>
        <end position="721"/>
    </location>
</feature>
<comment type="caution">
    <text evidence="10">The sequence shown here is derived from an EMBL/GenBank/DDBJ whole genome shotgun (WGS) entry which is preliminary data.</text>
</comment>
<keyword evidence="2" id="KW-1003">Cell membrane</keyword>
<evidence type="ECO:0000256" key="3">
    <source>
        <dbReference type="ARBA" id="ARBA00022692"/>
    </source>
</evidence>
<dbReference type="Gene3D" id="3.40.50.300">
    <property type="entry name" value="P-loop containing nucleotide triphosphate hydrolases"/>
    <property type="match status" value="2"/>
</dbReference>
<feature type="domain" description="Helicase HerA central" evidence="8">
    <location>
        <begin position="195"/>
        <end position="425"/>
    </location>
</feature>
<evidence type="ECO:0000256" key="1">
    <source>
        <dbReference type="ARBA" id="ARBA00004651"/>
    </source>
</evidence>
<evidence type="ECO:0000256" key="6">
    <source>
        <dbReference type="SAM" id="MobiDB-lite"/>
    </source>
</evidence>